<evidence type="ECO:0000256" key="6">
    <source>
        <dbReference type="ARBA" id="ARBA00023187"/>
    </source>
</evidence>
<evidence type="ECO:0000256" key="7">
    <source>
        <dbReference type="ARBA" id="ARBA00023242"/>
    </source>
</evidence>
<evidence type="ECO:0000313" key="11">
    <source>
        <dbReference type="EMBL" id="ORZ20962.1"/>
    </source>
</evidence>
<organism evidence="11 12">
    <name type="scientific">Lobosporangium transversale</name>
    <dbReference type="NCBI Taxonomy" id="64571"/>
    <lineage>
        <taxon>Eukaryota</taxon>
        <taxon>Fungi</taxon>
        <taxon>Fungi incertae sedis</taxon>
        <taxon>Mucoromycota</taxon>
        <taxon>Mortierellomycotina</taxon>
        <taxon>Mortierellomycetes</taxon>
        <taxon>Mortierellales</taxon>
        <taxon>Mortierellaceae</taxon>
        <taxon>Lobosporangium</taxon>
    </lineage>
</organism>
<keyword evidence="12" id="KW-1185">Reference proteome</keyword>
<feature type="compositionally biased region" description="Polar residues" evidence="9">
    <location>
        <begin position="312"/>
        <end position="322"/>
    </location>
</feature>
<reference evidence="11 12" key="1">
    <citation type="submission" date="2016-07" db="EMBL/GenBank/DDBJ databases">
        <title>Pervasive Adenine N6-methylation of Active Genes in Fungi.</title>
        <authorList>
            <consortium name="DOE Joint Genome Institute"/>
            <person name="Mondo S.J."/>
            <person name="Dannebaum R.O."/>
            <person name="Kuo R.C."/>
            <person name="Labutti K."/>
            <person name="Haridas S."/>
            <person name="Kuo A."/>
            <person name="Salamov A."/>
            <person name="Ahrendt S.R."/>
            <person name="Lipzen A."/>
            <person name="Sullivan W."/>
            <person name="Andreopoulos W.B."/>
            <person name="Clum A."/>
            <person name="Lindquist E."/>
            <person name="Daum C."/>
            <person name="Ramamoorthy G.K."/>
            <person name="Gryganskyi A."/>
            <person name="Culley D."/>
            <person name="Magnuson J.K."/>
            <person name="James T.Y."/>
            <person name="O'Malley M.A."/>
            <person name="Stajich J.E."/>
            <person name="Spatafora J.W."/>
            <person name="Visel A."/>
            <person name="Grigoriev I.V."/>
        </authorList>
    </citation>
    <scope>NUCLEOTIDE SEQUENCE [LARGE SCALE GENOMIC DNA]</scope>
    <source>
        <strain evidence="11 12">NRRL 3116</strain>
    </source>
</reference>
<accession>A0A1Y2GTN0</accession>
<dbReference type="InParanoid" id="A0A1Y2GTN0"/>
<keyword evidence="3" id="KW-0507">mRNA processing</keyword>
<dbReference type="GO" id="GO:0000974">
    <property type="term" value="C:Prp19 complex"/>
    <property type="evidence" value="ECO:0007669"/>
    <property type="project" value="EnsemblFungi"/>
</dbReference>
<dbReference type="OrthoDB" id="21123at2759"/>
<feature type="coiled-coil region" evidence="8">
    <location>
        <begin position="23"/>
        <end position="57"/>
    </location>
</feature>
<protein>
    <submittedName>
        <fullName evidence="11">Pre-mRNA splicing factor-domain-containing protein</fullName>
    </submittedName>
</protein>
<dbReference type="SMART" id="SM01083">
    <property type="entry name" value="Cir_N"/>
    <property type="match status" value="1"/>
</dbReference>
<feature type="compositionally biased region" description="Basic and acidic residues" evidence="9">
    <location>
        <begin position="164"/>
        <end position="173"/>
    </location>
</feature>
<gene>
    <name evidence="11" type="ORF">BCR41DRAFT_385472</name>
</gene>
<dbReference type="AlphaFoldDB" id="A0A1Y2GTN0"/>
<feature type="compositionally biased region" description="Basic and acidic residues" evidence="9">
    <location>
        <begin position="182"/>
        <end position="198"/>
    </location>
</feature>
<keyword evidence="4" id="KW-0747">Spliceosome</keyword>
<feature type="compositionally biased region" description="Basic and acidic residues" evidence="9">
    <location>
        <begin position="286"/>
        <end position="305"/>
    </location>
</feature>
<dbReference type="Pfam" id="PF12542">
    <property type="entry name" value="CWC25"/>
    <property type="match status" value="1"/>
</dbReference>
<comment type="similarity">
    <text evidence="2">Belongs to the CWC25 family.</text>
</comment>
<evidence type="ECO:0000256" key="1">
    <source>
        <dbReference type="ARBA" id="ARBA00004123"/>
    </source>
</evidence>
<evidence type="ECO:0000259" key="10">
    <source>
        <dbReference type="SMART" id="SM01083"/>
    </source>
</evidence>
<dbReference type="InterPro" id="IPR051376">
    <property type="entry name" value="CWC25_splicing_factor"/>
</dbReference>
<evidence type="ECO:0000313" key="12">
    <source>
        <dbReference type="Proteomes" id="UP000193648"/>
    </source>
</evidence>
<comment type="caution">
    <text evidence="11">The sequence shown here is derived from an EMBL/GenBank/DDBJ whole genome shotgun (WGS) entry which is preliminary data.</text>
</comment>
<sequence length="344" mass="39928">MGGGDLNLKKSWHPATFRNQEKVWKEERKAAEEEKKLQQLRKELEEERQIQELQRIQEQAGGKKRSDRLDWMYQAAPTGNQKDEKALEDYLLGKRRVDDILNKRDSSASSALSRDSSSFMNQTSKANSVRDIQAKIREDPLLAIKKQEQASMELLMKNPIRMRQLKEGKENKEHKKKKSKKNKDDKAEKDERRKDKSERHNKHRSSRKHSRPSDSDDSDCDRHRHSSRKRSRHSRSPEGLGDYYINNNKNSRRQEEEAKSKAEERERRLRAMAEDASADAQARKTRLAEIAEMEAKQDAEDEARRQAAAKNGQASFLKSAQKSAYDGMSLADRVQRGRATMQNA</sequence>
<comment type="subcellular location">
    <subcellularLocation>
        <location evidence="1">Nucleus</location>
    </subcellularLocation>
</comment>
<evidence type="ECO:0000256" key="2">
    <source>
        <dbReference type="ARBA" id="ARBA00006695"/>
    </source>
</evidence>
<keyword evidence="6" id="KW-0508">mRNA splicing</keyword>
<dbReference type="STRING" id="64571.A0A1Y2GTN0"/>
<dbReference type="RefSeq" id="XP_021882871.1">
    <property type="nucleotide sequence ID" value="XM_022027672.1"/>
</dbReference>
<evidence type="ECO:0000256" key="4">
    <source>
        <dbReference type="ARBA" id="ARBA00022728"/>
    </source>
</evidence>
<keyword evidence="7" id="KW-0539">Nucleus</keyword>
<feature type="region of interest" description="Disordered" evidence="9">
    <location>
        <begin position="98"/>
        <end position="131"/>
    </location>
</feature>
<feature type="domain" description="CBF1-interacting co-repressor CIR N-terminal" evidence="10">
    <location>
        <begin position="11"/>
        <end position="47"/>
    </location>
</feature>
<evidence type="ECO:0000256" key="5">
    <source>
        <dbReference type="ARBA" id="ARBA00023054"/>
    </source>
</evidence>
<dbReference type="InterPro" id="IPR022209">
    <property type="entry name" value="CWC25"/>
</dbReference>
<dbReference type="PANTHER" id="PTHR16196:SF0">
    <property type="entry name" value="PRE-MRNA-SPLICING FACTOR CWC25 HOMOLOG"/>
    <property type="match status" value="1"/>
</dbReference>
<dbReference type="Proteomes" id="UP000193648">
    <property type="component" value="Unassembled WGS sequence"/>
</dbReference>
<dbReference type="InterPro" id="IPR019339">
    <property type="entry name" value="CIR_N_dom"/>
</dbReference>
<dbReference type="EMBL" id="MCFF01000012">
    <property type="protein sequence ID" value="ORZ20962.1"/>
    <property type="molecule type" value="Genomic_DNA"/>
</dbReference>
<evidence type="ECO:0000256" key="9">
    <source>
        <dbReference type="SAM" id="MobiDB-lite"/>
    </source>
</evidence>
<feature type="compositionally biased region" description="Low complexity" evidence="9">
    <location>
        <begin position="107"/>
        <end position="118"/>
    </location>
</feature>
<evidence type="ECO:0000256" key="3">
    <source>
        <dbReference type="ARBA" id="ARBA00022664"/>
    </source>
</evidence>
<dbReference type="PANTHER" id="PTHR16196">
    <property type="entry name" value="CELL CYCLE CONTROL PROTEIN CWF25"/>
    <property type="match status" value="1"/>
</dbReference>
<dbReference type="GO" id="GO:0005684">
    <property type="term" value="C:U2-type spliceosomal complex"/>
    <property type="evidence" value="ECO:0007669"/>
    <property type="project" value="EnsemblFungi"/>
</dbReference>
<feature type="compositionally biased region" description="Basic residues" evidence="9">
    <location>
        <begin position="199"/>
        <end position="210"/>
    </location>
</feature>
<feature type="region of interest" description="Disordered" evidence="9">
    <location>
        <begin position="154"/>
        <end position="328"/>
    </location>
</feature>
<dbReference type="Pfam" id="PF10197">
    <property type="entry name" value="Cir_N"/>
    <property type="match status" value="1"/>
</dbReference>
<dbReference type="GeneID" id="33569515"/>
<dbReference type="GO" id="GO:0000398">
    <property type="term" value="P:mRNA splicing, via spliceosome"/>
    <property type="evidence" value="ECO:0007669"/>
    <property type="project" value="TreeGrafter"/>
</dbReference>
<name>A0A1Y2GTN0_9FUNG</name>
<proteinExistence type="inferred from homology"/>
<feature type="compositionally biased region" description="Basic and acidic residues" evidence="9">
    <location>
        <begin position="252"/>
        <end position="273"/>
    </location>
</feature>
<evidence type="ECO:0000256" key="8">
    <source>
        <dbReference type="SAM" id="Coils"/>
    </source>
</evidence>
<feature type="compositionally biased region" description="Basic residues" evidence="9">
    <location>
        <begin position="223"/>
        <end position="234"/>
    </location>
</feature>
<keyword evidence="5 8" id="KW-0175">Coiled coil</keyword>